<feature type="transmembrane region" description="Helical" evidence="7">
    <location>
        <begin position="150"/>
        <end position="167"/>
    </location>
</feature>
<organism evidence="8 9">
    <name type="scientific">Candidatus Shapirobacteria bacterium RBG_13_44_7</name>
    <dbReference type="NCBI Taxonomy" id="1802149"/>
    <lineage>
        <taxon>Bacteria</taxon>
        <taxon>Candidatus Shapironibacteriota</taxon>
    </lineage>
</organism>
<keyword evidence="4 7" id="KW-0812">Transmembrane</keyword>
<evidence type="ECO:0000256" key="3">
    <source>
        <dbReference type="ARBA" id="ARBA00022679"/>
    </source>
</evidence>
<keyword evidence="6 7" id="KW-0472">Membrane</keyword>
<keyword evidence="5 7" id="KW-1133">Transmembrane helix</keyword>
<dbReference type="GO" id="GO:0008961">
    <property type="term" value="F:phosphatidylglycerol-prolipoprotein diacylglyceryl transferase activity"/>
    <property type="evidence" value="ECO:0007669"/>
    <property type="project" value="InterPro"/>
</dbReference>
<evidence type="ECO:0000256" key="5">
    <source>
        <dbReference type="ARBA" id="ARBA00022989"/>
    </source>
</evidence>
<feature type="transmembrane region" description="Helical" evidence="7">
    <location>
        <begin position="127"/>
        <end position="145"/>
    </location>
</feature>
<keyword evidence="2" id="KW-1003">Cell membrane</keyword>
<dbReference type="AlphaFoldDB" id="A0A1F7SIU6"/>
<accession>A0A1F7SIU6</accession>
<gene>
    <name evidence="8" type="ORF">A3K55_01500</name>
</gene>
<evidence type="ECO:0000256" key="6">
    <source>
        <dbReference type="ARBA" id="ARBA00023136"/>
    </source>
</evidence>
<evidence type="ECO:0008006" key="10">
    <source>
        <dbReference type="Google" id="ProtNLM"/>
    </source>
</evidence>
<feature type="transmembrane region" description="Helical" evidence="7">
    <location>
        <begin position="179"/>
        <end position="198"/>
    </location>
</feature>
<evidence type="ECO:0000256" key="2">
    <source>
        <dbReference type="ARBA" id="ARBA00022475"/>
    </source>
</evidence>
<evidence type="ECO:0000256" key="1">
    <source>
        <dbReference type="ARBA" id="ARBA00007150"/>
    </source>
</evidence>
<evidence type="ECO:0000256" key="7">
    <source>
        <dbReference type="SAM" id="Phobius"/>
    </source>
</evidence>
<evidence type="ECO:0000313" key="8">
    <source>
        <dbReference type="EMBL" id="OGL53695.1"/>
    </source>
</evidence>
<evidence type="ECO:0000313" key="9">
    <source>
        <dbReference type="Proteomes" id="UP000185874"/>
    </source>
</evidence>
<comment type="caution">
    <text evidence="8">The sequence shown here is derived from an EMBL/GenBank/DDBJ whole genome shotgun (WGS) entry which is preliminary data.</text>
</comment>
<feature type="transmembrane region" description="Helical" evidence="7">
    <location>
        <begin position="72"/>
        <end position="90"/>
    </location>
</feature>
<feature type="transmembrane region" description="Helical" evidence="7">
    <location>
        <begin position="6"/>
        <end position="22"/>
    </location>
</feature>
<feature type="transmembrane region" description="Helical" evidence="7">
    <location>
        <begin position="97"/>
        <end position="115"/>
    </location>
</feature>
<dbReference type="PANTHER" id="PTHR30589:SF0">
    <property type="entry name" value="PHOSPHATIDYLGLYCEROL--PROLIPOPROTEIN DIACYLGLYCERYL TRANSFERASE"/>
    <property type="match status" value="1"/>
</dbReference>
<dbReference type="GO" id="GO:0042158">
    <property type="term" value="P:lipoprotein biosynthetic process"/>
    <property type="evidence" value="ECO:0007669"/>
    <property type="project" value="InterPro"/>
</dbReference>
<dbReference type="InterPro" id="IPR001640">
    <property type="entry name" value="Lgt"/>
</dbReference>
<proteinExistence type="inferred from homology"/>
<dbReference type="PANTHER" id="PTHR30589">
    <property type="entry name" value="PROLIPOPROTEIN DIACYLGLYCERYL TRANSFERASE"/>
    <property type="match status" value="1"/>
</dbReference>
<dbReference type="Pfam" id="PF01790">
    <property type="entry name" value="LGT"/>
    <property type="match status" value="2"/>
</dbReference>
<sequence>MSLYGLIIGISIALGFEYFSRHNTTIPKSQLNRFLIFGVIFAVIGARLYHVFSYLPYYLQNPLQILNTRAGGLGIYGALISTLIYIYLYSKISKVNFLNILNTLAPIIPLCQALGRLGNFFNREIPLWWLEAAANLLLFLLLHLFPRHSFAKYLIGYGFIRFIFEFFRSDTWTIGPIKIAQIISLVFIFTGLTLLPLYRLPITKNQIRIGLRKRFRPKKTVMSR</sequence>
<reference evidence="8 9" key="1">
    <citation type="journal article" date="2016" name="Nat. Commun.">
        <title>Thousands of microbial genomes shed light on interconnected biogeochemical processes in an aquifer system.</title>
        <authorList>
            <person name="Anantharaman K."/>
            <person name="Brown C.T."/>
            <person name="Hug L.A."/>
            <person name="Sharon I."/>
            <person name="Castelle C.J."/>
            <person name="Probst A.J."/>
            <person name="Thomas B.C."/>
            <person name="Singh A."/>
            <person name="Wilkins M.J."/>
            <person name="Karaoz U."/>
            <person name="Brodie E.L."/>
            <person name="Williams K.H."/>
            <person name="Hubbard S.S."/>
            <person name="Banfield J.F."/>
        </authorList>
    </citation>
    <scope>NUCLEOTIDE SEQUENCE [LARGE SCALE GENOMIC DNA]</scope>
</reference>
<feature type="transmembrane region" description="Helical" evidence="7">
    <location>
        <begin position="34"/>
        <end position="52"/>
    </location>
</feature>
<dbReference type="Proteomes" id="UP000185874">
    <property type="component" value="Unassembled WGS sequence"/>
</dbReference>
<protein>
    <recommendedName>
        <fullName evidence="10">Prolipoprotein diacylglyceryl transferase</fullName>
    </recommendedName>
</protein>
<keyword evidence="3" id="KW-0808">Transferase</keyword>
<comment type="similarity">
    <text evidence="1">Belongs to the Lgt family.</text>
</comment>
<evidence type="ECO:0000256" key="4">
    <source>
        <dbReference type="ARBA" id="ARBA00022692"/>
    </source>
</evidence>
<dbReference type="EMBL" id="MGDJ01000014">
    <property type="protein sequence ID" value="OGL53695.1"/>
    <property type="molecule type" value="Genomic_DNA"/>
</dbReference>
<dbReference type="GO" id="GO:0005886">
    <property type="term" value="C:plasma membrane"/>
    <property type="evidence" value="ECO:0007669"/>
    <property type="project" value="InterPro"/>
</dbReference>
<name>A0A1F7SIU6_9BACT</name>